<sequence length="113" mass="12282">MSMGATHGFHPRTVGQTTARAGGPRLTPATPPQPSSEKSAKSRLTDKPTVRRSDHDLWIKTSFTQPLTQTMVDQNGPSFDPRSVLVDHSSCQRPSFDPRSVGLTIDEGQQPVS</sequence>
<evidence type="ECO:0000313" key="2">
    <source>
        <dbReference type="EMBL" id="WMV53159.1"/>
    </source>
</evidence>
<evidence type="ECO:0000256" key="1">
    <source>
        <dbReference type="SAM" id="MobiDB-lite"/>
    </source>
</evidence>
<feature type="region of interest" description="Disordered" evidence="1">
    <location>
        <begin position="88"/>
        <end position="113"/>
    </location>
</feature>
<dbReference type="Proteomes" id="UP001234989">
    <property type="component" value="Chromosome 11"/>
</dbReference>
<reference evidence="2" key="1">
    <citation type="submission" date="2023-08" db="EMBL/GenBank/DDBJ databases">
        <title>A de novo genome assembly of Solanum verrucosum Schlechtendal, a Mexican diploid species geographically isolated from the other diploid A-genome species in potato relatives.</title>
        <authorList>
            <person name="Hosaka K."/>
        </authorList>
    </citation>
    <scope>NUCLEOTIDE SEQUENCE</scope>
    <source>
        <tissue evidence="2">Young leaves</tissue>
    </source>
</reference>
<dbReference type="EMBL" id="CP133622">
    <property type="protein sequence ID" value="WMV53159.1"/>
    <property type="molecule type" value="Genomic_DNA"/>
</dbReference>
<dbReference type="AlphaFoldDB" id="A0AAF0UX61"/>
<gene>
    <name evidence="2" type="ORF">MTR67_046544</name>
</gene>
<feature type="compositionally biased region" description="Basic and acidic residues" evidence="1">
    <location>
        <begin position="38"/>
        <end position="55"/>
    </location>
</feature>
<proteinExistence type="predicted"/>
<name>A0AAF0UX61_SOLVR</name>
<accession>A0AAF0UX61</accession>
<feature type="region of interest" description="Disordered" evidence="1">
    <location>
        <begin position="1"/>
        <end position="55"/>
    </location>
</feature>
<protein>
    <submittedName>
        <fullName evidence="2">Uncharacterized protein</fullName>
    </submittedName>
</protein>
<organism evidence="2 3">
    <name type="scientific">Solanum verrucosum</name>
    <dbReference type="NCBI Taxonomy" id="315347"/>
    <lineage>
        <taxon>Eukaryota</taxon>
        <taxon>Viridiplantae</taxon>
        <taxon>Streptophyta</taxon>
        <taxon>Embryophyta</taxon>
        <taxon>Tracheophyta</taxon>
        <taxon>Spermatophyta</taxon>
        <taxon>Magnoliopsida</taxon>
        <taxon>eudicotyledons</taxon>
        <taxon>Gunneridae</taxon>
        <taxon>Pentapetalae</taxon>
        <taxon>asterids</taxon>
        <taxon>lamiids</taxon>
        <taxon>Solanales</taxon>
        <taxon>Solanaceae</taxon>
        <taxon>Solanoideae</taxon>
        <taxon>Solaneae</taxon>
        <taxon>Solanum</taxon>
    </lineage>
</organism>
<keyword evidence="3" id="KW-1185">Reference proteome</keyword>
<evidence type="ECO:0000313" key="3">
    <source>
        <dbReference type="Proteomes" id="UP001234989"/>
    </source>
</evidence>